<dbReference type="SUPFAM" id="SSF50346">
    <property type="entry name" value="PRC-barrel domain"/>
    <property type="match status" value="1"/>
</dbReference>
<evidence type="ECO:0000313" key="5">
    <source>
        <dbReference type="Proteomes" id="UP001595640"/>
    </source>
</evidence>
<evidence type="ECO:0000256" key="1">
    <source>
        <dbReference type="SAM" id="MobiDB-lite"/>
    </source>
</evidence>
<organism evidence="4 5">
    <name type="scientific">Modicisalibacter luteus</name>
    <dbReference type="NCBI Taxonomy" id="453962"/>
    <lineage>
        <taxon>Bacteria</taxon>
        <taxon>Pseudomonadati</taxon>
        <taxon>Pseudomonadota</taxon>
        <taxon>Gammaproteobacteria</taxon>
        <taxon>Oceanospirillales</taxon>
        <taxon>Halomonadaceae</taxon>
        <taxon>Modicisalibacter</taxon>
    </lineage>
</organism>
<feature type="signal peptide" evidence="2">
    <location>
        <begin position="1"/>
        <end position="21"/>
    </location>
</feature>
<dbReference type="Gene3D" id="2.30.30.240">
    <property type="entry name" value="PRC-barrel domain"/>
    <property type="match status" value="1"/>
</dbReference>
<feature type="chain" id="PRO_5045809255" evidence="2">
    <location>
        <begin position="22"/>
        <end position="238"/>
    </location>
</feature>
<name>A0ABV7LVQ6_9GAMM</name>
<gene>
    <name evidence="4" type="ORF">ACFOEI_01075</name>
</gene>
<protein>
    <submittedName>
        <fullName evidence="4">PRC-barrel domain-containing protein</fullName>
    </submittedName>
</protein>
<dbReference type="InterPro" id="IPR027275">
    <property type="entry name" value="PRC-brl_dom"/>
</dbReference>
<dbReference type="RefSeq" id="WP_019019661.1">
    <property type="nucleotide sequence ID" value="NZ_BMXD01000008.1"/>
</dbReference>
<evidence type="ECO:0000313" key="4">
    <source>
        <dbReference type="EMBL" id="MFC3290657.1"/>
    </source>
</evidence>
<reference evidence="5" key="1">
    <citation type="journal article" date="2019" name="Int. J. Syst. Evol. Microbiol.">
        <title>The Global Catalogue of Microorganisms (GCM) 10K type strain sequencing project: providing services to taxonomists for standard genome sequencing and annotation.</title>
        <authorList>
            <consortium name="The Broad Institute Genomics Platform"/>
            <consortium name="The Broad Institute Genome Sequencing Center for Infectious Disease"/>
            <person name="Wu L."/>
            <person name="Ma J."/>
        </authorList>
    </citation>
    <scope>NUCLEOTIDE SEQUENCE [LARGE SCALE GENOMIC DNA]</scope>
    <source>
        <strain evidence="5">KCTC 12847</strain>
    </source>
</reference>
<feature type="region of interest" description="Disordered" evidence="1">
    <location>
        <begin position="206"/>
        <end position="238"/>
    </location>
</feature>
<comment type="caution">
    <text evidence="4">The sequence shown here is derived from an EMBL/GenBank/DDBJ whole genome shotgun (WGS) entry which is preliminary data.</text>
</comment>
<keyword evidence="5" id="KW-1185">Reference proteome</keyword>
<evidence type="ECO:0000259" key="3">
    <source>
        <dbReference type="Pfam" id="PF05239"/>
    </source>
</evidence>
<accession>A0ABV7LVQ6</accession>
<sequence length="238" mass="25392">MTHLHRLIPLCAAALPFTAVAAPENLNDWQNQRSDPSTAWTMTQLLGDDVIAGENTEVGEVADVILDAQGNIQSLLVYSNGNQVERGFRTVEWPVKLFEPADALLSINQTSQEFGNQQITRSPQELFDQNRLSASSLLGMGVQVGGSAYAEVEDLVVNDQGQVTSAIIDPDGLETDNYWIPTELGWVSPEWMLVVPYSQSNIEQTGSYQGNIGTSGGNGNSTGNRNSGSGSGSGSGSS</sequence>
<proteinExistence type="predicted"/>
<keyword evidence="2" id="KW-0732">Signal</keyword>
<dbReference type="Pfam" id="PF05239">
    <property type="entry name" value="PRC"/>
    <property type="match status" value="1"/>
</dbReference>
<dbReference type="Proteomes" id="UP001595640">
    <property type="component" value="Unassembled WGS sequence"/>
</dbReference>
<dbReference type="InterPro" id="IPR011033">
    <property type="entry name" value="PRC_barrel-like_sf"/>
</dbReference>
<feature type="domain" description="PRC-barrel" evidence="3">
    <location>
        <begin position="43"/>
        <end position="86"/>
    </location>
</feature>
<dbReference type="EMBL" id="JBHRUH010000003">
    <property type="protein sequence ID" value="MFC3290657.1"/>
    <property type="molecule type" value="Genomic_DNA"/>
</dbReference>
<feature type="compositionally biased region" description="Gly residues" evidence="1">
    <location>
        <begin position="229"/>
        <end position="238"/>
    </location>
</feature>
<evidence type="ECO:0000256" key="2">
    <source>
        <dbReference type="SAM" id="SignalP"/>
    </source>
</evidence>